<keyword evidence="1" id="KW-0175">Coiled coil</keyword>
<evidence type="ECO:0000256" key="3">
    <source>
        <dbReference type="SAM" id="Phobius"/>
    </source>
</evidence>
<dbReference type="EMBL" id="JAPOHD010000027">
    <property type="protein sequence ID" value="MCY1721536.1"/>
    <property type="molecule type" value="Genomic_DNA"/>
</dbReference>
<accession>A0A9X3F6M2</accession>
<keyword evidence="5" id="KW-1185">Reference proteome</keyword>
<feature type="compositionally biased region" description="Basic and acidic residues" evidence="2">
    <location>
        <begin position="28"/>
        <end position="39"/>
    </location>
</feature>
<keyword evidence="3" id="KW-0812">Transmembrane</keyword>
<feature type="transmembrane region" description="Helical" evidence="3">
    <location>
        <begin position="228"/>
        <end position="250"/>
    </location>
</feature>
<evidence type="ECO:0000313" key="4">
    <source>
        <dbReference type="EMBL" id="MCY1721536.1"/>
    </source>
</evidence>
<protein>
    <submittedName>
        <fullName evidence="4">Uncharacterized protein</fullName>
    </submittedName>
</protein>
<reference evidence="4" key="1">
    <citation type="submission" date="2022-11" db="EMBL/GenBank/DDBJ databases">
        <title>Marilongibacter aestuarii gen. nov., sp. nov., isolated from tidal flat sediment.</title>
        <authorList>
            <person name="Jiayan W."/>
        </authorList>
    </citation>
    <scope>NUCLEOTIDE SEQUENCE</scope>
    <source>
        <strain evidence="4">Z1-6</strain>
    </source>
</reference>
<comment type="caution">
    <text evidence="4">The sequence shown here is derived from an EMBL/GenBank/DDBJ whole genome shotgun (WGS) entry which is preliminary data.</text>
</comment>
<dbReference type="Proteomes" id="UP001145087">
    <property type="component" value="Unassembled WGS sequence"/>
</dbReference>
<dbReference type="AlphaFoldDB" id="A0A9X3F6M2"/>
<keyword evidence="3" id="KW-1133">Transmembrane helix</keyword>
<feature type="transmembrane region" description="Helical" evidence="3">
    <location>
        <begin position="166"/>
        <end position="184"/>
    </location>
</feature>
<evidence type="ECO:0000313" key="5">
    <source>
        <dbReference type="Proteomes" id="UP001145087"/>
    </source>
</evidence>
<feature type="transmembrane region" description="Helical" evidence="3">
    <location>
        <begin position="196"/>
        <end position="216"/>
    </location>
</feature>
<evidence type="ECO:0000256" key="2">
    <source>
        <dbReference type="SAM" id="MobiDB-lite"/>
    </source>
</evidence>
<gene>
    <name evidence="4" type="ORF">OU798_14365</name>
</gene>
<proteinExistence type="predicted"/>
<sequence>METEIFLKEYQFTLESELAKNHQLQLQKSKEKGEEDGKRNLPSVDDNFTTPIEQEIRSKYQAKIEGLYQNGRQVLNDLKENTYKQVNQELNALNETKIADLLNAAEDEKKRKLDELTLNHLDTVKDIENSPHYQLEKKRFEKIKSRWEEVSTKHKRQENNIQFKPYWAYVLLLLGIGIAEFPLNNQVFISFRETPLLTLIMAGVLVITLPFLAHAAGKLLKQVKERSIYPFLFIVMFVTVGSISYFTALLRTNYLAELGVAQEQLLLDQWTFFTIGIILFMVGTVASFFAHDSSNEFYEVYKKYHREEQEFLKLQKEVSDKRAAEKENFDAERKHIQETFAAKKNELKNKLQELKNKKTEITGNYNKILAFCQGMERKINNHYKEAIFNYRDTNLTYRNNHKQPKAWAELVPDLTGYFIENGTLTES</sequence>
<feature type="coiled-coil region" evidence="1">
    <location>
        <begin position="314"/>
        <end position="364"/>
    </location>
</feature>
<evidence type="ECO:0000256" key="1">
    <source>
        <dbReference type="SAM" id="Coils"/>
    </source>
</evidence>
<dbReference type="RefSeq" id="WP_343333865.1">
    <property type="nucleotide sequence ID" value="NZ_JAPOHD010000027.1"/>
</dbReference>
<feature type="transmembrane region" description="Helical" evidence="3">
    <location>
        <begin position="270"/>
        <end position="290"/>
    </location>
</feature>
<feature type="region of interest" description="Disordered" evidence="2">
    <location>
        <begin position="24"/>
        <end position="47"/>
    </location>
</feature>
<keyword evidence="3" id="KW-0472">Membrane</keyword>
<feature type="coiled-coil region" evidence="1">
    <location>
        <begin position="76"/>
        <end position="119"/>
    </location>
</feature>
<name>A0A9X3F6M2_9BACT</name>
<organism evidence="4 5">
    <name type="scientific">Draconibacterium aestuarii</name>
    <dbReference type="NCBI Taxonomy" id="2998507"/>
    <lineage>
        <taxon>Bacteria</taxon>
        <taxon>Pseudomonadati</taxon>
        <taxon>Bacteroidota</taxon>
        <taxon>Bacteroidia</taxon>
        <taxon>Marinilabiliales</taxon>
        <taxon>Prolixibacteraceae</taxon>
        <taxon>Draconibacterium</taxon>
    </lineage>
</organism>